<gene>
    <name evidence="1" type="ORF">FM037_08345</name>
</gene>
<dbReference type="RefSeq" id="WP_144045617.1">
    <property type="nucleotide sequence ID" value="NZ_CP041614.1"/>
</dbReference>
<dbReference type="InterPro" id="IPR035288">
    <property type="entry name" value="ToxS"/>
</dbReference>
<evidence type="ECO:0000313" key="1">
    <source>
        <dbReference type="EMBL" id="QDO83238.1"/>
    </source>
</evidence>
<reference evidence="1 2" key="1">
    <citation type="submission" date="2019-07" db="EMBL/GenBank/DDBJ databases">
        <title>Shewanella sp. YLB-06 whole genomic sequence.</title>
        <authorList>
            <person name="Yu L."/>
        </authorList>
    </citation>
    <scope>NUCLEOTIDE SEQUENCE [LARGE SCALE GENOMIC DNA]</scope>
    <source>
        <strain evidence="1 2">YLB-06</strain>
    </source>
</reference>
<sequence length="179" mass="20856">MSYFLKNMNYLFIFLVCFFSVFFGLTYGTGYGNSNAFLEGRWEFHEEVYINNNSAMLGRFEGDVTANFDGELEFHSDNDYSTIIHIQFLELDTNEEVIFKYNINSNGRWEVNGNVLNFMPEDISELKPVIAGTDNEFILNLAENVIKRAFSDNQIIYWIDDKTFLLNNLNHVQTIFNGK</sequence>
<protein>
    <submittedName>
        <fullName evidence="1">Uncharacterized protein</fullName>
    </submittedName>
</protein>
<proteinExistence type="predicted"/>
<evidence type="ECO:0000313" key="2">
    <source>
        <dbReference type="Proteomes" id="UP000315947"/>
    </source>
</evidence>
<keyword evidence="2" id="KW-1185">Reference proteome</keyword>
<name>A0ABX5WWB7_9GAMM</name>
<dbReference type="Pfam" id="PF17323">
    <property type="entry name" value="ToxS"/>
    <property type="match status" value="1"/>
</dbReference>
<dbReference type="Proteomes" id="UP000315947">
    <property type="component" value="Chromosome"/>
</dbReference>
<dbReference type="EMBL" id="CP041614">
    <property type="protein sequence ID" value="QDO83238.1"/>
    <property type="molecule type" value="Genomic_DNA"/>
</dbReference>
<organism evidence="1 2">
    <name type="scientific">Shewanella psychropiezotolerans</name>
    <dbReference type="NCBI Taxonomy" id="2593655"/>
    <lineage>
        <taxon>Bacteria</taxon>
        <taxon>Pseudomonadati</taxon>
        <taxon>Pseudomonadota</taxon>
        <taxon>Gammaproteobacteria</taxon>
        <taxon>Alteromonadales</taxon>
        <taxon>Shewanellaceae</taxon>
        <taxon>Shewanella</taxon>
    </lineage>
</organism>
<accession>A0ABX5WWB7</accession>